<protein>
    <submittedName>
        <fullName evidence="1">Uncharacterized protein</fullName>
    </submittedName>
</protein>
<organism evidence="1 2">
    <name type="scientific">Cercophora newfieldiana</name>
    <dbReference type="NCBI Taxonomy" id="92897"/>
    <lineage>
        <taxon>Eukaryota</taxon>
        <taxon>Fungi</taxon>
        <taxon>Dikarya</taxon>
        <taxon>Ascomycota</taxon>
        <taxon>Pezizomycotina</taxon>
        <taxon>Sordariomycetes</taxon>
        <taxon>Sordariomycetidae</taxon>
        <taxon>Sordariales</taxon>
        <taxon>Lasiosphaeriaceae</taxon>
        <taxon>Cercophora</taxon>
    </lineage>
</organism>
<sequence length="92" mass="9945">MSTPTRRTHLTRRSHLASAFSHVSPLGTIHFSALCTAASKPSINLGHLPPSLKRGLSSSLVFSCFCPCIFFSNIPKQLNTTATTTHTPLHTT</sequence>
<gene>
    <name evidence="1" type="ORF">B0T16DRAFT_423105</name>
</gene>
<reference evidence="1" key="1">
    <citation type="submission" date="2023-06" db="EMBL/GenBank/DDBJ databases">
        <title>Genome-scale phylogeny and comparative genomics of the fungal order Sordariales.</title>
        <authorList>
            <consortium name="Lawrence Berkeley National Laboratory"/>
            <person name="Hensen N."/>
            <person name="Bonometti L."/>
            <person name="Westerberg I."/>
            <person name="Brannstrom I.O."/>
            <person name="Guillou S."/>
            <person name="Cros-Aarteil S."/>
            <person name="Calhoun S."/>
            <person name="Haridas S."/>
            <person name="Kuo A."/>
            <person name="Mondo S."/>
            <person name="Pangilinan J."/>
            <person name="Riley R."/>
            <person name="Labutti K."/>
            <person name="Andreopoulos B."/>
            <person name="Lipzen A."/>
            <person name="Chen C."/>
            <person name="Yanf M."/>
            <person name="Daum C."/>
            <person name="Ng V."/>
            <person name="Clum A."/>
            <person name="Steindorff A."/>
            <person name="Ohm R."/>
            <person name="Martin F."/>
            <person name="Silar P."/>
            <person name="Natvig D."/>
            <person name="Lalanne C."/>
            <person name="Gautier V."/>
            <person name="Ament-Velasquez S.L."/>
            <person name="Kruys A."/>
            <person name="Hutchinson M.I."/>
            <person name="Powell A.J."/>
            <person name="Barry K."/>
            <person name="Miller A.N."/>
            <person name="Grigoriev I.V."/>
            <person name="Debuchy R."/>
            <person name="Gladieux P."/>
            <person name="Thoren M.H."/>
            <person name="Johannesson H."/>
        </authorList>
    </citation>
    <scope>NUCLEOTIDE SEQUENCE</scope>
    <source>
        <strain evidence="1">SMH2532-1</strain>
    </source>
</reference>
<evidence type="ECO:0000313" key="2">
    <source>
        <dbReference type="Proteomes" id="UP001174936"/>
    </source>
</evidence>
<comment type="caution">
    <text evidence="1">The sequence shown here is derived from an EMBL/GenBank/DDBJ whole genome shotgun (WGS) entry which is preliminary data.</text>
</comment>
<name>A0AA39XSM0_9PEZI</name>
<evidence type="ECO:0000313" key="1">
    <source>
        <dbReference type="EMBL" id="KAK0639384.1"/>
    </source>
</evidence>
<dbReference type="Proteomes" id="UP001174936">
    <property type="component" value="Unassembled WGS sequence"/>
</dbReference>
<dbReference type="EMBL" id="JAULSV010000007">
    <property type="protein sequence ID" value="KAK0639384.1"/>
    <property type="molecule type" value="Genomic_DNA"/>
</dbReference>
<proteinExistence type="predicted"/>
<keyword evidence="2" id="KW-1185">Reference proteome</keyword>
<dbReference type="AlphaFoldDB" id="A0AA39XSM0"/>
<accession>A0AA39XSM0</accession>